<dbReference type="AlphaFoldDB" id="A0A9P7JX97"/>
<comment type="caution">
    <text evidence="1">The sequence shown here is derived from an EMBL/GenBank/DDBJ whole genome shotgun (WGS) entry which is preliminary data.</text>
</comment>
<gene>
    <name evidence="1" type="ORF">F5147DRAFT_679956</name>
</gene>
<dbReference type="RefSeq" id="XP_041296111.1">
    <property type="nucleotide sequence ID" value="XM_041436284.1"/>
</dbReference>
<dbReference type="Proteomes" id="UP000823399">
    <property type="component" value="Unassembled WGS sequence"/>
</dbReference>
<dbReference type="GeneID" id="64698543"/>
<organism evidence="1 2">
    <name type="scientific">Suillus discolor</name>
    <dbReference type="NCBI Taxonomy" id="1912936"/>
    <lineage>
        <taxon>Eukaryota</taxon>
        <taxon>Fungi</taxon>
        <taxon>Dikarya</taxon>
        <taxon>Basidiomycota</taxon>
        <taxon>Agaricomycotina</taxon>
        <taxon>Agaricomycetes</taxon>
        <taxon>Agaricomycetidae</taxon>
        <taxon>Boletales</taxon>
        <taxon>Suillineae</taxon>
        <taxon>Suillaceae</taxon>
        <taxon>Suillus</taxon>
    </lineage>
</organism>
<name>A0A9P7JX97_9AGAM</name>
<evidence type="ECO:0000313" key="2">
    <source>
        <dbReference type="Proteomes" id="UP000823399"/>
    </source>
</evidence>
<accession>A0A9P7JX97</accession>
<sequence length="92" mass="10750">MTKQILLEALALRVCFGEQYLPKLSPFCNEYLADIDINQRIRTQGSATGSYQSYHRPWVLLCKRTLRLQQLFPRSRTPIIISKWASWTKCST</sequence>
<keyword evidence="2" id="KW-1185">Reference proteome</keyword>
<reference evidence="1" key="1">
    <citation type="journal article" date="2020" name="New Phytol.">
        <title>Comparative genomics reveals dynamic genome evolution in host specialist ectomycorrhizal fungi.</title>
        <authorList>
            <person name="Lofgren L.A."/>
            <person name="Nguyen N.H."/>
            <person name="Vilgalys R."/>
            <person name="Ruytinx J."/>
            <person name="Liao H.L."/>
            <person name="Branco S."/>
            <person name="Kuo A."/>
            <person name="LaButti K."/>
            <person name="Lipzen A."/>
            <person name="Andreopoulos W."/>
            <person name="Pangilinan J."/>
            <person name="Riley R."/>
            <person name="Hundley H."/>
            <person name="Na H."/>
            <person name="Barry K."/>
            <person name="Grigoriev I.V."/>
            <person name="Stajich J.E."/>
            <person name="Kennedy P.G."/>
        </authorList>
    </citation>
    <scope>NUCLEOTIDE SEQUENCE</scope>
    <source>
        <strain evidence="1">FC423</strain>
    </source>
</reference>
<protein>
    <submittedName>
        <fullName evidence="1">Uncharacterized protein</fullName>
    </submittedName>
</protein>
<evidence type="ECO:0000313" key="1">
    <source>
        <dbReference type="EMBL" id="KAG2113817.1"/>
    </source>
</evidence>
<dbReference type="EMBL" id="JABBWM010000011">
    <property type="protein sequence ID" value="KAG2113817.1"/>
    <property type="molecule type" value="Genomic_DNA"/>
</dbReference>
<proteinExistence type="predicted"/>